<evidence type="ECO:0000313" key="1">
    <source>
        <dbReference type="EMBL" id="GMM38332.1"/>
    </source>
</evidence>
<sequence length="245" mass="27503">MSNATEIHAILWDMDGTLINSEDIYIKQLNSILSAQFQSGPLSKEVVSKIQGRPGLKISEILVDEYRLGDRTSSQKFYDITNQPEQLKLYRETAFLPGIQDFLSHVKTVHNLPMAIATSTTRLKYNAKTTHLDFSFFDLTLTGGDHPRLKGKGKPQPYIWHETLAELNEKLGTNIKMENCLIFEDSVSGIQSGLAAGGKTVWIPSNPEAVKALSDEEMSYYKSNCEAILGDFLQFDNNKYSFISL</sequence>
<organism evidence="1 2">
    <name type="scientific">Saccharomycopsis crataegensis</name>
    <dbReference type="NCBI Taxonomy" id="43959"/>
    <lineage>
        <taxon>Eukaryota</taxon>
        <taxon>Fungi</taxon>
        <taxon>Dikarya</taxon>
        <taxon>Ascomycota</taxon>
        <taxon>Saccharomycotina</taxon>
        <taxon>Saccharomycetes</taxon>
        <taxon>Saccharomycopsidaceae</taxon>
        <taxon>Saccharomycopsis</taxon>
    </lineage>
</organism>
<dbReference type="SFLD" id="SFLDS00003">
    <property type="entry name" value="Haloacid_Dehalogenase"/>
    <property type="match status" value="1"/>
</dbReference>
<dbReference type="GeneID" id="90076321"/>
<dbReference type="InterPro" id="IPR036412">
    <property type="entry name" value="HAD-like_sf"/>
</dbReference>
<dbReference type="Gene3D" id="3.40.50.1000">
    <property type="entry name" value="HAD superfamily/HAD-like"/>
    <property type="match status" value="1"/>
</dbReference>
<proteinExistence type="predicted"/>
<dbReference type="AlphaFoldDB" id="A0AAV5QV79"/>
<dbReference type="Proteomes" id="UP001360560">
    <property type="component" value="Unassembled WGS sequence"/>
</dbReference>
<dbReference type="RefSeq" id="XP_064855328.1">
    <property type="nucleotide sequence ID" value="XM_064999256.1"/>
</dbReference>
<dbReference type="PANTHER" id="PTHR18901">
    <property type="entry name" value="2-DEOXYGLUCOSE-6-PHOSPHATE PHOSPHATASE 2"/>
    <property type="match status" value="1"/>
</dbReference>
<protein>
    <submittedName>
        <fullName evidence="1">Uncharacterized protein</fullName>
    </submittedName>
</protein>
<evidence type="ECO:0000313" key="2">
    <source>
        <dbReference type="Proteomes" id="UP001360560"/>
    </source>
</evidence>
<dbReference type="Gene3D" id="1.10.150.240">
    <property type="entry name" value="Putative phosphatase, domain 2"/>
    <property type="match status" value="1"/>
</dbReference>
<dbReference type="Pfam" id="PF13419">
    <property type="entry name" value="HAD_2"/>
    <property type="match status" value="1"/>
</dbReference>
<name>A0AAV5QV79_9ASCO</name>
<dbReference type="EMBL" id="BTFZ01000019">
    <property type="protein sequence ID" value="GMM38332.1"/>
    <property type="molecule type" value="Genomic_DNA"/>
</dbReference>
<dbReference type="InterPro" id="IPR023198">
    <property type="entry name" value="PGP-like_dom2"/>
</dbReference>
<dbReference type="InterPro" id="IPR041492">
    <property type="entry name" value="HAD_2"/>
</dbReference>
<comment type="caution">
    <text evidence="1">The sequence shown here is derived from an EMBL/GenBank/DDBJ whole genome shotgun (WGS) entry which is preliminary data.</text>
</comment>
<keyword evidence="2" id="KW-1185">Reference proteome</keyword>
<dbReference type="InterPro" id="IPR006439">
    <property type="entry name" value="HAD-SF_hydro_IA"/>
</dbReference>
<dbReference type="InterPro" id="IPR023214">
    <property type="entry name" value="HAD_sf"/>
</dbReference>
<gene>
    <name evidence="1" type="ORF">DASC09_056710</name>
</gene>
<accession>A0AAV5QV79</accession>
<reference evidence="1 2" key="1">
    <citation type="journal article" date="2023" name="Elife">
        <title>Identification of key yeast species and microbe-microbe interactions impacting larval growth of Drosophila in the wild.</title>
        <authorList>
            <person name="Mure A."/>
            <person name="Sugiura Y."/>
            <person name="Maeda R."/>
            <person name="Honda K."/>
            <person name="Sakurai N."/>
            <person name="Takahashi Y."/>
            <person name="Watada M."/>
            <person name="Katoh T."/>
            <person name="Gotoh A."/>
            <person name="Gotoh Y."/>
            <person name="Taniguchi I."/>
            <person name="Nakamura K."/>
            <person name="Hayashi T."/>
            <person name="Katayama T."/>
            <person name="Uemura T."/>
            <person name="Hattori Y."/>
        </authorList>
    </citation>
    <scope>NUCLEOTIDE SEQUENCE [LARGE SCALE GENOMIC DNA]</scope>
    <source>
        <strain evidence="1 2">SC-9</strain>
    </source>
</reference>
<dbReference type="SUPFAM" id="SSF56784">
    <property type="entry name" value="HAD-like"/>
    <property type="match status" value="1"/>
</dbReference>
<dbReference type="SFLD" id="SFLDG01129">
    <property type="entry name" value="C1.5:_HAD__Beta-PGM__Phosphata"/>
    <property type="match status" value="1"/>
</dbReference>
<dbReference type="NCBIfam" id="TIGR01509">
    <property type="entry name" value="HAD-SF-IA-v3"/>
    <property type="match status" value="1"/>
</dbReference>
<dbReference type="PANTHER" id="PTHR18901:SF38">
    <property type="entry name" value="PSEUDOURIDINE-5'-PHOSPHATASE"/>
    <property type="match status" value="1"/>
</dbReference>
<dbReference type="GO" id="GO:0016791">
    <property type="term" value="F:phosphatase activity"/>
    <property type="evidence" value="ECO:0007669"/>
    <property type="project" value="TreeGrafter"/>
</dbReference>